<dbReference type="AlphaFoldDB" id="A0A919TE94"/>
<reference evidence="2 3" key="1">
    <citation type="submission" date="2021-03" db="EMBL/GenBank/DDBJ databases">
        <title>Whole genome shotgun sequence of Actinoplanes toevensis NBRC 105298.</title>
        <authorList>
            <person name="Komaki H."/>
            <person name="Tamura T."/>
        </authorList>
    </citation>
    <scope>NUCLEOTIDE SEQUENCE [LARGE SCALE GENOMIC DNA]</scope>
    <source>
        <strain evidence="2 3">NBRC 105298</strain>
    </source>
</reference>
<proteinExistence type="predicted"/>
<dbReference type="InterPro" id="IPR058090">
    <property type="entry name" value="bL37_actino"/>
</dbReference>
<protein>
    <submittedName>
        <fullName evidence="2">Uncharacterized protein</fullName>
    </submittedName>
</protein>
<evidence type="ECO:0000313" key="3">
    <source>
        <dbReference type="Proteomes" id="UP000677082"/>
    </source>
</evidence>
<evidence type="ECO:0000256" key="1">
    <source>
        <dbReference type="SAM" id="MobiDB-lite"/>
    </source>
</evidence>
<dbReference type="Proteomes" id="UP000677082">
    <property type="component" value="Unassembled WGS sequence"/>
</dbReference>
<gene>
    <name evidence="2" type="ORF">Ato02nite_043570</name>
</gene>
<dbReference type="Pfam" id="PF26427">
    <property type="entry name" value="HR_L37"/>
    <property type="match status" value="1"/>
</dbReference>
<evidence type="ECO:0000313" key="2">
    <source>
        <dbReference type="EMBL" id="GIM92564.1"/>
    </source>
</evidence>
<feature type="region of interest" description="Disordered" evidence="1">
    <location>
        <begin position="39"/>
        <end position="95"/>
    </location>
</feature>
<keyword evidence="3" id="KW-1185">Reference proteome</keyword>
<organism evidence="2 3">
    <name type="scientific">Paractinoplanes toevensis</name>
    <dbReference type="NCBI Taxonomy" id="571911"/>
    <lineage>
        <taxon>Bacteria</taxon>
        <taxon>Bacillati</taxon>
        <taxon>Actinomycetota</taxon>
        <taxon>Actinomycetes</taxon>
        <taxon>Micromonosporales</taxon>
        <taxon>Micromonosporaceae</taxon>
        <taxon>Paractinoplanes</taxon>
    </lineage>
</organism>
<feature type="compositionally biased region" description="Basic residues" evidence="1">
    <location>
        <begin position="74"/>
        <end position="95"/>
    </location>
</feature>
<comment type="caution">
    <text evidence="2">The sequence shown here is derived from an EMBL/GenBank/DDBJ whole genome shotgun (WGS) entry which is preliminary data.</text>
</comment>
<name>A0A919TE94_9ACTN</name>
<dbReference type="NCBIfam" id="NF047428">
    <property type="entry name" value="ribo_Myco_bL37"/>
    <property type="match status" value="1"/>
</dbReference>
<sequence length="95" mass="10420">MSPSATVSPADATTFHTLATISARISSAIGTLLVERSFRPSNHGSQSGRVRLRPARRLRSGRETCNEQEFTMAKKSRKKKARKKSAANHGKRPNS</sequence>
<accession>A0A919TE94</accession>
<feature type="compositionally biased region" description="Basic residues" evidence="1">
    <location>
        <begin position="50"/>
        <end position="59"/>
    </location>
</feature>
<dbReference type="EMBL" id="BOQN01000058">
    <property type="protein sequence ID" value="GIM92564.1"/>
    <property type="molecule type" value="Genomic_DNA"/>
</dbReference>